<dbReference type="Gene3D" id="3.40.50.2300">
    <property type="match status" value="1"/>
</dbReference>
<evidence type="ECO:0000256" key="1">
    <source>
        <dbReference type="ARBA" id="ARBA00023012"/>
    </source>
</evidence>
<proteinExistence type="predicted"/>
<evidence type="ECO:0000259" key="4">
    <source>
        <dbReference type="PROSITE" id="PS50110"/>
    </source>
</evidence>
<keyword evidence="1" id="KW-0902">Two-component regulatory system</keyword>
<keyword evidence="2" id="KW-0597">Phosphoprotein</keyword>
<feature type="domain" description="Response regulatory" evidence="4">
    <location>
        <begin position="25"/>
        <end position="140"/>
    </location>
</feature>
<reference evidence="6" key="1">
    <citation type="journal article" date="2012" name="Nature">
        <title>A physical, genetic and functional sequence assembly of the barley genome.</title>
        <authorList>
            <consortium name="The International Barley Genome Sequencing Consortium"/>
            <person name="Mayer K.F."/>
            <person name="Waugh R."/>
            <person name="Brown J.W."/>
            <person name="Schulman A."/>
            <person name="Langridge P."/>
            <person name="Platzer M."/>
            <person name="Fincher G.B."/>
            <person name="Muehlbauer G.J."/>
            <person name="Sato K."/>
            <person name="Close T.J."/>
            <person name="Wise R.P."/>
            <person name="Stein N."/>
        </authorList>
    </citation>
    <scope>NUCLEOTIDE SEQUENCE [LARGE SCALE GENOMIC DNA]</scope>
    <source>
        <strain evidence="6">cv. Morex</strain>
    </source>
</reference>
<dbReference type="EnsemblPlants" id="HORVU.MOREX.r3.7HG0741860.1">
    <property type="protein sequence ID" value="HORVU.MOREX.r3.7HG0741860.1"/>
    <property type="gene ID" value="HORVU.MOREX.r3.7HG0741860"/>
</dbReference>
<reference evidence="5" key="2">
    <citation type="submission" date="2020-10" db="EMBL/GenBank/DDBJ databases">
        <authorList>
            <person name="Scholz U."/>
            <person name="Mascher M."/>
            <person name="Fiebig A."/>
        </authorList>
    </citation>
    <scope>NUCLEOTIDE SEQUENCE [LARGE SCALE GENOMIC DNA]</scope>
    <source>
        <strain evidence="5">cv. Morex</strain>
    </source>
</reference>
<accession>A0A8I6YJZ2</accession>
<dbReference type="Proteomes" id="UP000011116">
    <property type="component" value="Chromosome 7H"/>
</dbReference>
<protein>
    <recommendedName>
        <fullName evidence="4">Response regulatory domain-containing protein</fullName>
    </recommendedName>
</protein>
<dbReference type="PANTHER" id="PTHR43874">
    <property type="entry name" value="TWO-COMPONENT RESPONSE REGULATOR"/>
    <property type="match status" value="1"/>
</dbReference>
<dbReference type="PROSITE" id="PS50110">
    <property type="entry name" value="RESPONSE_REGULATORY"/>
    <property type="match status" value="1"/>
</dbReference>
<feature type="compositionally biased region" description="Polar residues" evidence="3">
    <location>
        <begin position="185"/>
        <end position="200"/>
    </location>
</feature>
<sequence length="210" mass="23941">MGAMGEDQRERMEDATVDKFPEGLRVLAVDDDCVCLNVLEALLRRYIYHPTMAMDAKTALKMLRTGKVKFDLVITDVRMPYMDGFKLLELTGLEMDMPVIMLSVDCDKKVVLKGINHGACDYLVKPVYTNDLKNIWQHDKSRRRSQAISHMGRDNAVDERVHPGTLAMSKDSKNKRNNEYHSNKNTESTHSSTTQKSQGWHGQLSFITSF</sequence>
<dbReference type="Gramene" id="HORVU.MOREX.r3.7HG0741860.1">
    <property type="protein sequence ID" value="HORVU.MOREX.r3.7HG0741860.1"/>
    <property type="gene ID" value="HORVU.MOREX.r3.7HG0741860"/>
</dbReference>
<evidence type="ECO:0000313" key="6">
    <source>
        <dbReference type="Proteomes" id="UP000011116"/>
    </source>
</evidence>
<dbReference type="GO" id="GO:0009736">
    <property type="term" value="P:cytokinin-activated signaling pathway"/>
    <property type="evidence" value="ECO:0007669"/>
    <property type="project" value="InterPro"/>
</dbReference>
<feature type="region of interest" description="Disordered" evidence="3">
    <location>
        <begin position="143"/>
        <end position="200"/>
    </location>
</feature>
<dbReference type="AlphaFoldDB" id="A0A8I6YJZ2"/>
<dbReference type="InterPro" id="IPR011006">
    <property type="entry name" value="CheY-like_superfamily"/>
</dbReference>
<dbReference type="InterPro" id="IPR001789">
    <property type="entry name" value="Sig_transdc_resp-reg_receiver"/>
</dbReference>
<feature type="compositionally biased region" description="Basic and acidic residues" evidence="3">
    <location>
        <begin position="170"/>
        <end position="184"/>
    </location>
</feature>
<dbReference type="SMR" id="A0A8I6YJZ2"/>
<dbReference type="Pfam" id="PF00072">
    <property type="entry name" value="Response_reg"/>
    <property type="match status" value="1"/>
</dbReference>
<feature type="compositionally biased region" description="Basic and acidic residues" evidence="3">
    <location>
        <begin position="151"/>
        <end position="162"/>
    </location>
</feature>
<evidence type="ECO:0000313" key="5">
    <source>
        <dbReference type="EnsemblPlants" id="HORVU.MOREX.r3.7HG0741860.1"/>
    </source>
</evidence>
<evidence type="ECO:0000256" key="2">
    <source>
        <dbReference type="PROSITE-ProRule" id="PRU00169"/>
    </source>
</evidence>
<dbReference type="GO" id="GO:0000160">
    <property type="term" value="P:phosphorelay signal transduction system"/>
    <property type="evidence" value="ECO:0007669"/>
    <property type="project" value="UniProtKB-KW"/>
</dbReference>
<dbReference type="SUPFAM" id="SSF52172">
    <property type="entry name" value="CheY-like"/>
    <property type="match status" value="1"/>
</dbReference>
<feature type="modified residue" description="4-aspartylphosphate" evidence="2">
    <location>
        <position position="76"/>
    </location>
</feature>
<evidence type="ECO:0000256" key="3">
    <source>
        <dbReference type="SAM" id="MobiDB-lite"/>
    </source>
</evidence>
<organism evidence="5 6">
    <name type="scientific">Hordeum vulgare subsp. vulgare</name>
    <name type="common">Domesticated barley</name>
    <dbReference type="NCBI Taxonomy" id="112509"/>
    <lineage>
        <taxon>Eukaryota</taxon>
        <taxon>Viridiplantae</taxon>
        <taxon>Streptophyta</taxon>
        <taxon>Embryophyta</taxon>
        <taxon>Tracheophyta</taxon>
        <taxon>Spermatophyta</taxon>
        <taxon>Magnoliopsida</taxon>
        <taxon>Liliopsida</taxon>
        <taxon>Poales</taxon>
        <taxon>Poaceae</taxon>
        <taxon>BOP clade</taxon>
        <taxon>Pooideae</taxon>
        <taxon>Triticodae</taxon>
        <taxon>Triticeae</taxon>
        <taxon>Hordeinae</taxon>
        <taxon>Hordeum</taxon>
    </lineage>
</organism>
<reference evidence="5" key="3">
    <citation type="submission" date="2022-01" db="UniProtKB">
        <authorList>
            <consortium name="EnsemblPlants"/>
        </authorList>
    </citation>
    <scope>IDENTIFICATION</scope>
    <source>
        <strain evidence="5">subsp. vulgare</strain>
    </source>
</reference>
<keyword evidence="6" id="KW-1185">Reference proteome</keyword>
<name>A0A8I6YJZ2_HORVV</name>
<dbReference type="SMART" id="SM00448">
    <property type="entry name" value="REC"/>
    <property type="match status" value="1"/>
</dbReference>
<dbReference type="CDD" id="cd17584">
    <property type="entry name" value="REC_typeB_ARR-like"/>
    <property type="match status" value="1"/>
</dbReference>
<dbReference type="PANTHER" id="PTHR43874:SF183">
    <property type="entry name" value="TWO-COMPONENT RESPONSE REGULATOR"/>
    <property type="match status" value="1"/>
</dbReference>
<dbReference type="InterPro" id="IPR045279">
    <property type="entry name" value="ARR-like"/>
</dbReference>